<protein>
    <submittedName>
        <fullName evidence="2">Putative lGFP repeat protein</fullName>
    </submittedName>
</protein>
<name>X8DJ04_MYCXE</name>
<evidence type="ECO:0000313" key="2">
    <source>
        <dbReference type="EMBL" id="EUA68344.1"/>
    </source>
</evidence>
<dbReference type="AlphaFoldDB" id="X8DJ04"/>
<reference evidence="2" key="1">
    <citation type="submission" date="2014-01" db="EMBL/GenBank/DDBJ databases">
        <authorList>
            <person name="Brown-Elliot B."/>
            <person name="Wallace R."/>
            <person name="Lenaerts A."/>
            <person name="Ordway D."/>
            <person name="DeGroote M.A."/>
            <person name="Parker T."/>
            <person name="Sizemore C."/>
            <person name="Tallon L.J."/>
            <person name="Sadzewicz L.K."/>
            <person name="Sengamalay N."/>
            <person name="Fraser C.M."/>
            <person name="Hine E."/>
            <person name="Shefchek K.A."/>
            <person name="Das S.P."/>
            <person name="Tettelin H."/>
        </authorList>
    </citation>
    <scope>NUCLEOTIDE SEQUENCE [LARGE SCALE GENOMIC DNA]</scope>
    <source>
        <strain evidence="2">4042</strain>
    </source>
</reference>
<gene>
    <name evidence="2" type="ORF">I553_10487</name>
</gene>
<dbReference type="EMBL" id="JAOB01000016">
    <property type="protein sequence ID" value="EUA68344.1"/>
    <property type="molecule type" value="Genomic_DNA"/>
</dbReference>
<evidence type="ECO:0000256" key="1">
    <source>
        <dbReference type="SAM" id="MobiDB-lite"/>
    </source>
</evidence>
<feature type="compositionally biased region" description="Basic residues" evidence="1">
    <location>
        <begin position="1"/>
        <end position="15"/>
    </location>
</feature>
<feature type="region of interest" description="Disordered" evidence="1">
    <location>
        <begin position="79"/>
        <end position="103"/>
    </location>
</feature>
<accession>X8DJ04</accession>
<organism evidence="2">
    <name type="scientific">Mycobacterium xenopi 4042</name>
    <dbReference type="NCBI Taxonomy" id="1299334"/>
    <lineage>
        <taxon>Bacteria</taxon>
        <taxon>Bacillati</taxon>
        <taxon>Actinomycetota</taxon>
        <taxon>Actinomycetes</taxon>
        <taxon>Mycobacteriales</taxon>
        <taxon>Mycobacteriaceae</taxon>
        <taxon>Mycobacterium</taxon>
    </lineage>
</organism>
<sequence>MPRSTRGRCTGRRRPVPSLSPAPSTKLGPHWDTSVARWVAHQREIQEPQWVKQNFQHGTLNFDRESGTVIRVIDGVAEQLPPPAPNGPPVQLERFTRPISPPH</sequence>
<proteinExistence type="predicted"/>
<feature type="region of interest" description="Disordered" evidence="1">
    <location>
        <begin position="1"/>
        <end position="30"/>
    </location>
</feature>
<comment type="caution">
    <text evidence="2">The sequence shown here is derived from an EMBL/GenBank/DDBJ whole genome shotgun (WGS) entry which is preliminary data.</text>
</comment>